<dbReference type="InterPro" id="IPR002350">
    <property type="entry name" value="Kazal_dom"/>
</dbReference>
<evidence type="ECO:0000256" key="3">
    <source>
        <dbReference type="ARBA" id="ARBA00022475"/>
    </source>
</evidence>
<sequence>LTFPSPAPALENGVEHTPPSRRVSLGSPLSPSSLHSATHSPLDTCSQPLCDTEKHGTRVAHEMRYVSAGPQSTACGWRAFAPACLQAFNTPKGFLLFLCAASFLQGMTVNGFINTVITSIERRFDLHSYQSGLIASSYDIAACLCLTFVSYFGGSGHKPRWLGWGVLVMGAGSLVFALPHFTAGHYEVQVDTWVPVCPANRSAACRDSTSGLSRYRLVFMLGQFLHGVGATPLYTLGVTYLDENVKSSYSPVYIAIFYTAAILGPAAGYLIGGALLNIYMEVGGRTELTRESPLWVGAWWMGFLGAGAAAVLIAIPILGYPRQLPGSQRYLVMRASETQRLKDDNHRAESSPDFGKTIQDLPLSIWLLMKNPTFILLCLAGATEATLIAGMSTFGPKFLESQFSLSASEAATLFGYLVVPAGGGGTFLGGFFVNKLKLRGPGIVRFCLLCALASLLGISVFSLHCPNVPMAGVTASYGGSLLPEGHLNLTMPCNAACSCRPEHYSPVCGSDGIMYYSPCHAGCLTATETDLGGQKVYRDCSCPQNFSSGFGHATAGKCTSTCQRKPLLLVFVFVVIFFTFLSSIPALTATLRCVCDQQRSFALGIQWIVVRTLGGIPGPIAFGWVIDKACLLWQDQCGHQGSCFVYWNAAMSRYMLITGLLYK</sequence>
<evidence type="ECO:0000256" key="7">
    <source>
        <dbReference type="ARBA" id="ARBA00023157"/>
    </source>
</evidence>
<dbReference type="InterPro" id="IPR036058">
    <property type="entry name" value="Kazal_dom_sf"/>
</dbReference>
<dbReference type="NCBIfam" id="TIGR00805">
    <property type="entry name" value="oat"/>
    <property type="match status" value="1"/>
</dbReference>
<keyword evidence="6 8" id="KW-0472">Membrane</keyword>
<feature type="transmembrane region" description="Helical" evidence="8">
    <location>
        <begin position="94"/>
        <end position="113"/>
    </location>
</feature>
<name>A0ABD2D9A1_DAUMA</name>
<comment type="similarity">
    <text evidence="2 8">Belongs to the organo anion transporter (TC 2.A.60) family.</text>
</comment>
<comment type="subcellular location">
    <subcellularLocation>
        <location evidence="1 8">Cell membrane</location>
        <topology evidence="1 8">Multi-pass membrane protein</topology>
    </subcellularLocation>
</comment>
<evidence type="ECO:0000256" key="4">
    <source>
        <dbReference type="ARBA" id="ARBA00022692"/>
    </source>
</evidence>
<feature type="compositionally biased region" description="Low complexity" evidence="9">
    <location>
        <begin position="20"/>
        <end position="41"/>
    </location>
</feature>
<dbReference type="Gene3D" id="3.30.60.30">
    <property type="match status" value="1"/>
</dbReference>
<feature type="transmembrane region" description="Helical" evidence="8">
    <location>
        <begin position="217"/>
        <end position="241"/>
    </location>
</feature>
<feature type="transmembrane region" description="Helical" evidence="8">
    <location>
        <begin position="374"/>
        <end position="394"/>
    </location>
</feature>
<gene>
    <name evidence="12" type="ORF">WCI35_028949</name>
</gene>
<evidence type="ECO:0000259" key="10">
    <source>
        <dbReference type="PROSITE" id="PS50850"/>
    </source>
</evidence>
<dbReference type="AlphaFoldDB" id="A0ABD2D9A1"/>
<feature type="region of interest" description="Disordered" evidence="9">
    <location>
        <begin position="1"/>
        <end position="41"/>
    </location>
</feature>
<dbReference type="GO" id="GO:0005886">
    <property type="term" value="C:plasma membrane"/>
    <property type="evidence" value="ECO:0007669"/>
    <property type="project" value="UniProtKB-SubCell"/>
</dbReference>
<dbReference type="InterPro" id="IPR004156">
    <property type="entry name" value="OATP"/>
</dbReference>
<dbReference type="GO" id="GO:0006811">
    <property type="term" value="P:monoatomic ion transport"/>
    <property type="evidence" value="ECO:0007669"/>
    <property type="project" value="UniProtKB-KW"/>
</dbReference>
<dbReference type="Pfam" id="PF03137">
    <property type="entry name" value="OATP"/>
    <property type="match status" value="1"/>
</dbReference>
<feature type="non-terminal residue" evidence="12">
    <location>
        <position position="1"/>
    </location>
</feature>
<organism evidence="12 13">
    <name type="scientific">Daubentonia madagascariensis</name>
    <name type="common">Aye-aye</name>
    <name type="synonym">Sciurus madagascariensis</name>
    <dbReference type="NCBI Taxonomy" id="31869"/>
    <lineage>
        <taxon>Eukaryota</taxon>
        <taxon>Metazoa</taxon>
        <taxon>Chordata</taxon>
        <taxon>Craniata</taxon>
        <taxon>Vertebrata</taxon>
        <taxon>Euteleostomi</taxon>
        <taxon>Mammalia</taxon>
        <taxon>Eutheria</taxon>
        <taxon>Euarchontoglires</taxon>
        <taxon>Primates</taxon>
        <taxon>Strepsirrhini</taxon>
        <taxon>Chiromyiformes</taxon>
        <taxon>Daubentoniidae</taxon>
        <taxon>Daubentonia</taxon>
    </lineage>
</organism>
<keyword evidence="8" id="KW-0813">Transport</keyword>
<reference evidence="12 13" key="1">
    <citation type="journal article" date="2024" name="G3 (Bethesda)">
        <title>A hybrid genome assembly of the endangered aye-aye (Daubentonia madagascariensis).</title>
        <authorList>
            <person name="Versoza C.J."/>
            <person name="Pfeifer S.P."/>
        </authorList>
    </citation>
    <scope>NUCLEOTIDE SEQUENCE [LARGE SCALE GENOMIC DNA]</scope>
    <source>
        <strain evidence="12">6821</strain>
    </source>
</reference>
<feature type="transmembrane region" description="Helical" evidence="8">
    <location>
        <begin position="253"/>
        <end position="279"/>
    </location>
</feature>
<protein>
    <recommendedName>
        <fullName evidence="8">Solute carrier organic anion transporter family member</fullName>
    </recommendedName>
</protein>
<dbReference type="SUPFAM" id="SSF103473">
    <property type="entry name" value="MFS general substrate transporter"/>
    <property type="match status" value="1"/>
</dbReference>
<proteinExistence type="inferred from homology"/>
<feature type="transmembrane region" description="Helical" evidence="8">
    <location>
        <begin position="161"/>
        <end position="181"/>
    </location>
</feature>
<dbReference type="Proteomes" id="UP001610411">
    <property type="component" value="Unassembled WGS sequence"/>
</dbReference>
<feature type="transmembrane region" description="Helical" evidence="8">
    <location>
        <begin position="601"/>
        <end position="624"/>
    </location>
</feature>
<dbReference type="Gene3D" id="1.20.1250.20">
    <property type="entry name" value="MFS general substrate transporter like domains"/>
    <property type="match status" value="1"/>
</dbReference>
<comment type="caution">
    <text evidence="12">The sequence shown here is derived from an EMBL/GenBank/DDBJ whole genome shotgun (WGS) entry which is preliminary data.</text>
</comment>
<evidence type="ECO:0000313" key="12">
    <source>
        <dbReference type="EMBL" id="KAL2763477.1"/>
    </source>
</evidence>
<evidence type="ECO:0000256" key="9">
    <source>
        <dbReference type="SAM" id="MobiDB-lite"/>
    </source>
</evidence>
<feature type="non-terminal residue" evidence="12">
    <location>
        <position position="663"/>
    </location>
</feature>
<evidence type="ECO:0000313" key="13">
    <source>
        <dbReference type="Proteomes" id="UP001610411"/>
    </source>
</evidence>
<dbReference type="InterPro" id="IPR020846">
    <property type="entry name" value="MFS_dom"/>
</dbReference>
<evidence type="ECO:0000256" key="8">
    <source>
        <dbReference type="RuleBase" id="RU362056"/>
    </source>
</evidence>
<keyword evidence="8" id="KW-0406">Ion transport</keyword>
<dbReference type="InterPro" id="IPR036259">
    <property type="entry name" value="MFS_trans_sf"/>
</dbReference>
<feature type="transmembrane region" description="Helical" evidence="8">
    <location>
        <begin position="567"/>
        <end position="589"/>
    </location>
</feature>
<keyword evidence="5 8" id="KW-1133">Transmembrane helix</keyword>
<evidence type="ECO:0000256" key="2">
    <source>
        <dbReference type="ARBA" id="ARBA00009657"/>
    </source>
</evidence>
<keyword evidence="3" id="KW-1003">Cell membrane</keyword>
<evidence type="ECO:0000256" key="1">
    <source>
        <dbReference type="ARBA" id="ARBA00004651"/>
    </source>
</evidence>
<keyword evidence="4 8" id="KW-0812">Transmembrane</keyword>
<feature type="transmembrane region" description="Helical" evidence="8">
    <location>
        <begin position="299"/>
        <end position="320"/>
    </location>
</feature>
<keyword evidence="7" id="KW-1015">Disulfide bond</keyword>
<evidence type="ECO:0000256" key="6">
    <source>
        <dbReference type="ARBA" id="ARBA00023136"/>
    </source>
</evidence>
<feature type="transmembrane region" description="Helical" evidence="8">
    <location>
        <begin position="414"/>
        <end position="434"/>
    </location>
</feature>
<feature type="domain" description="Kazal-like" evidence="11">
    <location>
        <begin position="487"/>
        <end position="544"/>
    </location>
</feature>
<dbReference type="PANTHER" id="PTHR11388:SF100">
    <property type="entry name" value="SOLUTE CARRIER ORGANIC ANION TRANSPORTER FAMILY MEMBER 4A1"/>
    <property type="match status" value="1"/>
</dbReference>
<feature type="transmembrane region" description="Helical" evidence="8">
    <location>
        <begin position="133"/>
        <end position="154"/>
    </location>
</feature>
<accession>A0ABD2D9A1</accession>
<dbReference type="PROSITE" id="PS50850">
    <property type="entry name" value="MFS"/>
    <property type="match status" value="1"/>
</dbReference>
<keyword evidence="13" id="KW-1185">Reference proteome</keyword>
<dbReference type="PROSITE" id="PS51465">
    <property type="entry name" value="KAZAL_2"/>
    <property type="match status" value="1"/>
</dbReference>
<dbReference type="SUPFAM" id="SSF100895">
    <property type="entry name" value="Kazal-type serine protease inhibitors"/>
    <property type="match status" value="1"/>
</dbReference>
<dbReference type="PANTHER" id="PTHR11388">
    <property type="entry name" value="ORGANIC ANION TRANSPORTER"/>
    <property type="match status" value="1"/>
</dbReference>
<comment type="caution">
    <text evidence="8">Lacks conserved residue(s) required for the propagation of feature annotation.</text>
</comment>
<evidence type="ECO:0000256" key="5">
    <source>
        <dbReference type="ARBA" id="ARBA00022989"/>
    </source>
</evidence>
<feature type="domain" description="Major facilitator superfamily (MFS) profile" evidence="10">
    <location>
        <begin position="94"/>
        <end position="663"/>
    </location>
</feature>
<evidence type="ECO:0000259" key="11">
    <source>
        <dbReference type="PROSITE" id="PS51465"/>
    </source>
</evidence>
<dbReference type="Pfam" id="PF07648">
    <property type="entry name" value="Kazal_2"/>
    <property type="match status" value="1"/>
</dbReference>
<dbReference type="EMBL" id="JBFSEQ010000012">
    <property type="protein sequence ID" value="KAL2763477.1"/>
    <property type="molecule type" value="Genomic_DNA"/>
</dbReference>